<feature type="compositionally biased region" description="Polar residues" evidence="4">
    <location>
        <begin position="352"/>
        <end position="376"/>
    </location>
</feature>
<feature type="region of interest" description="Disordered" evidence="4">
    <location>
        <begin position="403"/>
        <end position="491"/>
    </location>
</feature>
<keyword evidence="2" id="KW-0732">Signal</keyword>
<dbReference type="Pfam" id="PF00041">
    <property type="entry name" value="fn3"/>
    <property type="match status" value="1"/>
</dbReference>
<evidence type="ECO:0000256" key="5">
    <source>
        <dbReference type="SAM" id="Phobius"/>
    </source>
</evidence>
<dbReference type="InterPro" id="IPR032675">
    <property type="entry name" value="LRR_dom_sf"/>
</dbReference>
<accession>A0A8D1MZY2</accession>
<dbReference type="PANTHER" id="PTHR24369:SF210">
    <property type="entry name" value="CHAOPTIN-RELATED"/>
    <property type="match status" value="1"/>
</dbReference>
<feature type="domain" description="Fibronectin type-III" evidence="6">
    <location>
        <begin position="546"/>
        <end position="640"/>
    </location>
</feature>
<organism evidence="7 8">
    <name type="scientific">Sus scrofa</name>
    <name type="common">Pig</name>
    <dbReference type="NCBI Taxonomy" id="9823"/>
    <lineage>
        <taxon>Eukaryota</taxon>
        <taxon>Metazoa</taxon>
        <taxon>Chordata</taxon>
        <taxon>Craniata</taxon>
        <taxon>Vertebrata</taxon>
        <taxon>Euteleostomi</taxon>
        <taxon>Mammalia</taxon>
        <taxon>Eutheria</taxon>
        <taxon>Laurasiatheria</taxon>
        <taxon>Artiodactyla</taxon>
        <taxon>Suina</taxon>
        <taxon>Suidae</taxon>
        <taxon>Sus</taxon>
    </lineage>
</organism>
<name>A0A8D1MZY2_PIG</name>
<dbReference type="SMART" id="SM00369">
    <property type="entry name" value="LRR_TYP"/>
    <property type="match status" value="4"/>
</dbReference>
<feature type="compositionally biased region" description="Polar residues" evidence="4">
    <location>
        <begin position="411"/>
        <end position="427"/>
    </location>
</feature>
<dbReference type="SUPFAM" id="SSF52058">
    <property type="entry name" value="L domain-like"/>
    <property type="match status" value="1"/>
</dbReference>
<evidence type="ECO:0000313" key="7">
    <source>
        <dbReference type="Ensembl" id="ENSSSCP00050030218.1"/>
    </source>
</evidence>
<feature type="transmembrane region" description="Helical" evidence="5">
    <location>
        <begin position="655"/>
        <end position="676"/>
    </location>
</feature>
<keyword evidence="5" id="KW-0812">Transmembrane</keyword>
<protein>
    <recommendedName>
        <fullName evidence="6">Fibronectin type-III domain-containing protein</fullName>
    </recommendedName>
</protein>
<feature type="compositionally biased region" description="Polar residues" evidence="4">
    <location>
        <begin position="462"/>
        <end position="471"/>
    </location>
</feature>
<dbReference type="SMART" id="SM00060">
    <property type="entry name" value="FN3"/>
    <property type="match status" value="1"/>
</dbReference>
<keyword evidence="3" id="KW-0677">Repeat</keyword>
<dbReference type="InterPro" id="IPR003591">
    <property type="entry name" value="Leu-rich_rpt_typical-subtyp"/>
</dbReference>
<evidence type="ECO:0000259" key="6">
    <source>
        <dbReference type="PROSITE" id="PS50853"/>
    </source>
</evidence>
<dbReference type="AlphaFoldDB" id="A0A8D1MZY2"/>
<dbReference type="InterPro" id="IPR036116">
    <property type="entry name" value="FN3_sf"/>
</dbReference>
<evidence type="ECO:0000256" key="1">
    <source>
        <dbReference type="ARBA" id="ARBA00022614"/>
    </source>
</evidence>
<dbReference type="Gene3D" id="2.60.40.10">
    <property type="entry name" value="Immunoglobulins"/>
    <property type="match status" value="1"/>
</dbReference>
<dbReference type="CDD" id="cd00063">
    <property type="entry name" value="FN3"/>
    <property type="match status" value="1"/>
</dbReference>
<dbReference type="Ensembl" id="ENSSSCT00050070295.1">
    <property type="protein sequence ID" value="ENSSSCP00050030218.1"/>
    <property type="gene ID" value="ENSSSCG00050051615.1"/>
</dbReference>
<dbReference type="PANTHER" id="PTHR24369">
    <property type="entry name" value="ANTIGEN BSP, PUTATIVE-RELATED"/>
    <property type="match status" value="1"/>
</dbReference>
<feature type="region of interest" description="Disordered" evidence="4">
    <location>
        <begin position="352"/>
        <end position="390"/>
    </location>
</feature>
<keyword evidence="1" id="KW-0433">Leucine-rich repeat</keyword>
<evidence type="ECO:0000313" key="8">
    <source>
        <dbReference type="Proteomes" id="UP000694571"/>
    </source>
</evidence>
<dbReference type="SUPFAM" id="SSF49265">
    <property type="entry name" value="Fibronectin type III"/>
    <property type="match status" value="1"/>
</dbReference>
<evidence type="ECO:0000256" key="3">
    <source>
        <dbReference type="ARBA" id="ARBA00022737"/>
    </source>
</evidence>
<evidence type="ECO:0000256" key="4">
    <source>
        <dbReference type="SAM" id="MobiDB-lite"/>
    </source>
</evidence>
<dbReference type="InterPro" id="IPR013783">
    <property type="entry name" value="Ig-like_fold"/>
</dbReference>
<dbReference type="Gene3D" id="3.80.10.10">
    <property type="entry name" value="Ribonuclease Inhibitor"/>
    <property type="match status" value="2"/>
</dbReference>
<sequence>TSVVFQLTEQGPWVSGAGNATVLHCEGLAAAGVTTLTLANRSLERLPGRLPSTLRDLDGSQNLLRSLRAPELGHLPRLRVLNLLHNRIAAPRWGPGAPAGLRTLDLSYNLLAALPPCAGPELPSLRVLALAGNPQRALQPGASTCFPELRLLNLSCPALGRDDQEGIADATFTRAGGAPLAALEVLVLSGTFLPRSECGRWIRDLPRLRSLYLRKMSRLRNLEGDIFKMTPELQELDGQDSPALTSVHTHIFQDTPHLQVLLFQNCNLSSFPPWNLHSSHVLFINLFGNPLTCSCELSWLFMDAKRTVLRRTADTMCIPAAGSSGTFSVPLLLSQLPSVCHSDQHTSLLDSNPRSSVYSIHAPSTQGPSSLRSTSPSPQPAGGGQSVTKVPSLLVDSPTHQLRGSIAMPRTGNSSDSPRAASTGNTETETKHRQHATRLGLEPKISAASTPWASELPGLCPASQNPVSTPQPARGTRATPRGPRPRPSEGRLPVLLLDHSSKEEVGTPGRGVLCHSHPCRHLQKPCAELQRRWRCRCPGLSGEDTLPEPPKLRAVAETTDTSVLVRWCAPNSVVRAYQIRSSPEGRPGNQSVVRDVCATARQHVLHGLSPATAYRVCVLAANGAGLSRWLSPRRFSAPGTPVLPSAATLFPEMRLFMPQGIALCGFIVLFVCLFCFPPGSAPQHPVE</sequence>
<dbReference type="PROSITE" id="PS50853">
    <property type="entry name" value="FN3"/>
    <property type="match status" value="1"/>
</dbReference>
<dbReference type="Proteomes" id="UP000694571">
    <property type="component" value="Unplaced"/>
</dbReference>
<feature type="compositionally biased region" description="Low complexity" evidence="4">
    <location>
        <begin position="472"/>
        <end position="481"/>
    </location>
</feature>
<evidence type="ECO:0000256" key="2">
    <source>
        <dbReference type="ARBA" id="ARBA00022729"/>
    </source>
</evidence>
<proteinExistence type="predicted"/>
<dbReference type="InterPro" id="IPR003961">
    <property type="entry name" value="FN3_dom"/>
</dbReference>
<keyword evidence="5" id="KW-1133">Transmembrane helix</keyword>
<dbReference type="InterPro" id="IPR001611">
    <property type="entry name" value="Leu-rich_rpt"/>
</dbReference>
<keyword evidence="5" id="KW-0472">Membrane</keyword>
<reference evidence="7" key="1">
    <citation type="submission" date="2025-08" db="UniProtKB">
        <authorList>
            <consortium name="Ensembl"/>
        </authorList>
    </citation>
    <scope>IDENTIFICATION</scope>
</reference>
<dbReference type="Pfam" id="PF13855">
    <property type="entry name" value="LRR_8"/>
    <property type="match status" value="1"/>
</dbReference>
<dbReference type="InterPro" id="IPR050541">
    <property type="entry name" value="LRR_TM_domain-containing"/>
</dbReference>